<evidence type="ECO:0000313" key="4">
    <source>
        <dbReference type="EMBL" id="MFD2917831.1"/>
    </source>
</evidence>
<gene>
    <name evidence="4" type="ORF">ACFS29_19415</name>
</gene>
<evidence type="ECO:0000259" key="3">
    <source>
        <dbReference type="Pfam" id="PF18962"/>
    </source>
</evidence>
<dbReference type="SUPFAM" id="SSF69318">
    <property type="entry name" value="Integrin alpha N-terminal domain"/>
    <property type="match status" value="1"/>
</dbReference>
<evidence type="ECO:0000313" key="5">
    <source>
        <dbReference type="Proteomes" id="UP001597548"/>
    </source>
</evidence>
<evidence type="ECO:0000256" key="2">
    <source>
        <dbReference type="SAM" id="SignalP"/>
    </source>
</evidence>
<dbReference type="InterPro" id="IPR028994">
    <property type="entry name" value="Integrin_alpha_N"/>
</dbReference>
<dbReference type="PANTHER" id="PTHR44103">
    <property type="entry name" value="PROPROTEIN CONVERTASE P"/>
    <property type="match status" value="1"/>
</dbReference>
<evidence type="ECO:0000256" key="1">
    <source>
        <dbReference type="ARBA" id="ARBA00022729"/>
    </source>
</evidence>
<dbReference type="Pfam" id="PF13517">
    <property type="entry name" value="FG-GAP_3"/>
    <property type="match status" value="3"/>
</dbReference>
<sequence length="473" mass="50869">MKLKLLSLLTLIGACTLLNAQTFTDFQVIDPNTGNEPYEFASGDLDGDGDIDLVMATYDYNGGVPATDYIKWYKNDGSGNFAVETISSALYWIDGLTVADIDGQYGLDIIVTSASHGLAYFLSNAVGSFDPIVVIDATLGGPGEVVAGDINLDGDMDIVTIAFNDNKTVWYSGNGSGVFMAQPDIENGTTNGTLFVDLADLDGDSDLDAVVTYYYTQSIEIYYNQFFESGSTAVSWIKDDETVDSGSIAANYIFNVTTGDVNNDGKIDIVSVDNLSGDVTWYDTEKDVASTPHIISDETIIDRPAFAVVADINNDGNNDVLVSDGGSVDVAIIYFEGAANASPSATADPIADNNFQMIDFIVDDLDADGDKDVASIGNFNDTVFWFENELITLGVSEFEVNDLIIHPNPATDKLTFSGNFNDILEVSVYDALGHVVLSNKIAAGEDLDVSQLSDGIYIIKDNNSNMTRKFIKQ</sequence>
<organism evidence="4 5">
    <name type="scientific">Psychroserpens luteus</name>
    <dbReference type="NCBI Taxonomy" id="1434066"/>
    <lineage>
        <taxon>Bacteria</taxon>
        <taxon>Pseudomonadati</taxon>
        <taxon>Bacteroidota</taxon>
        <taxon>Flavobacteriia</taxon>
        <taxon>Flavobacteriales</taxon>
        <taxon>Flavobacteriaceae</taxon>
        <taxon>Psychroserpens</taxon>
    </lineage>
</organism>
<dbReference type="PROSITE" id="PS51257">
    <property type="entry name" value="PROKAR_LIPOPROTEIN"/>
    <property type="match status" value="1"/>
</dbReference>
<feature type="chain" id="PRO_5045694637" evidence="2">
    <location>
        <begin position="21"/>
        <end position="473"/>
    </location>
</feature>
<reference evidence="5" key="1">
    <citation type="journal article" date="2019" name="Int. J. Syst. Evol. Microbiol.">
        <title>The Global Catalogue of Microorganisms (GCM) 10K type strain sequencing project: providing services to taxonomists for standard genome sequencing and annotation.</title>
        <authorList>
            <consortium name="The Broad Institute Genomics Platform"/>
            <consortium name="The Broad Institute Genome Sequencing Center for Infectious Disease"/>
            <person name="Wu L."/>
            <person name="Ma J."/>
        </authorList>
    </citation>
    <scope>NUCLEOTIDE SEQUENCE [LARGE SCALE GENOMIC DNA]</scope>
    <source>
        <strain evidence="5">KCTC 32514</strain>
    </source>
</reference>
<dbReference type="PANTHER" id="PTHR44103:SF1">
    <property type="entry name" value="PROPROTEIN CONVERTASE P"/>
    <property type="match status" value="1"/>
</dbReference>
<comment type="caution">
    <text evidence="4">The sequence shown here is derived from an EMBL/GenBank/DDBJ whole genome shotgun (WGS) entry which is preliminary data.</text>
</comment>
<dbReference type="InterPro" id="IPR013517">
    <property type="entry name" value="FG-GAP"/>
</dbReference>
<dbReference type="Proteomes" id="UP001597548">
    <property type="component" value="Unassembled WGS sequence"/>
</dbReference>
<accession>A0ABW5ZZ27</accession>
<feature type="signal peptide" evidence="2">
    <location>
        <begin position="1"/>
        <end position="20"/>
    </location>
</feature>
<feature type="domain" description="Secretion system C-terminal sorting" evidence="3">
    <location>
        <begin position="405"/>
        <end position="471"/>
    </location>
</feature>
<name>A0ABW5ZZ27_9FLAO</name>
<dbReference type="Gene3D" id="2.130.10.130">
    <property type="entry name" value="Integrin alpha, N-terminal"/>
    <property type="match status" value="2"/>
</dbReference>
<protein>
    <submittedName>
        <fullName evidence="4">T9SS type A sorting domain-containing protein</fullName>
    </submittedName>
</protein>
<dbReference type="InterPro" id="IPR026444">
    <property type="entry name" value="Secre_tail"/>
</dbReference>
<dbReference type="EMBL" id="JBHUOS010000016">
    <property type="protein sequence ID" value="MFD2917831.1"/>
    <property type="molecule type" value="Genomic_DNA"/>
</dbReference>
<dbReference type="Pfam" id="PF18962">
    <property type="entry name" value="Por_Secre_tail"/>
    <property type="match status" value="1"/>
</dbReference>
<proteinExistence type="predicted"/>
<keyword evidence="5" id="KW-1185">Reference proteome</keyword>
<dbReference type="RefSeq" id="WP_194506952.1">
    <property type="nucleotide sequence ID" value="NZ_JADILU010000002.1"/>
</dbReference>
<keyword evidence="1 2" id="KW-0732">Signal</keyword>
<dbReference type="NCBIfam" id="TIGR04183">
    <property type="entry name" value="Por_Secre_tail"/>
    <property type="match status" value="1"/>
</dbReference>